<evidence type="ECO:0000256" key="2">
    <source>
        <dbReference type="ARBA" id="ARBA00023121"/>
    </source>
</evidence>
<gene>
    <name evidence="3" type="ORF">BACCIP111883_02791</name>
</gene>
<accession>A0ABN8AGL7</accession>
<proteinExistence type="predicted"/>
<comment type="caution">
    <text evidence="3">The sequence shown here is derived from an EMBL/GenBank/DDBJ whole genome shotgun (WGS) entry which is preliminary data.</text>
</comment>
<keyword evidence="2" id="KW-0446">Lipid-binding</keyword>
<comment type="function">
    <text evidence="1">May bind long-chain fatty acids, such as palmitate, and may play a role in lipid transport or fatty acid metabolism.</text>
</comment>
<protein>
    <submittedName>
        <fullName evidence="3">DegV domain-containing protein</fullName>
    </submittedName>
</protein>
<sequence length="312" mass="34027">MRYLYLDISVKFYQYRKKGIIEYKDIIGEVKTMTKVKIVTDSTIDIDQSIVDELNIEIVPLSITIDGESFIDRLGIKPDEFMEKMKDSIELPKSSQPAVGTFVDTYNRLGADGSHIISIHMTGGMSGTVGSAESAAGISEADVTVVDSRFISFALSFQVVTAARMAQEGKSKEEILTKIDIIRKNTDLFIMVDTLDNLVKGGRIGRGKALIGSLLNIKPIASLADGVYTPVTKARSHSQVIKFLTKQFKVDIAGKVVKGIGIAHAGSIKQAESLKDALFEICGFEEIQISYTTPVISTHTGPGALALMYHVE</sequence>
<dbReference type="SUPFAM" id="SSF82549">
    <property type="entry name" value="DAK1/DegV-like"/>
    <property type="match status" value="1"/>
</dbReference>
<dbReference type="InterPro" id="IPR050270">
    <property type="entry name" value="DegV_domain_contain"/>
</dbReference>
<dbReference type="PROSITE" id="PS51482">
    <property type="entry name" value="DEGV"/>
    <property type="match status" value="1"/>
</dbReference>
<organism evidence="3 4">
    <name type="scientific">Sutcliffiella rhizosphaerae</name>
    <dbReference type="NCBI Taxonomy" id="2880967"/>
    <lineage>
        <taxon>Bacteria</taxon>
        <taxon>Bacillati</taxon>
        <taxon>Bacillota</taxon>
        <taxon>Bacilli</taxon>
        <taxon>Bacillales</taxon>
        <taxon>Bacillaceae</taxon>
        <taxon>Sutcliffiella</taxon>
    </lineage>
</organism>
<dbReference type="Gene3D" id="3.30.1180.10">
    <property type="match status" value="1"/>
</dbReference>
<evidence type="ECO:0000313" key="4">
    <source>
        <dbReference type="Proteomes" id="UP000789833"/>
    </source>
</evidence>
<dbReference type="PANTHER" id="PTHR33434:SF8">
    <property type="entry name" value="DEGV DOMAIN-CONTAINING PROTEIN SPR1019"/>
    <property type="match status" value="1"/>
</dbReference>
<dbReference type="NCBIfam" id="TIGR00762">
    <property type="entry name" value="DegV"/>
    <property type="match status" value="1"/>
</dbReference>
<dbReference type="EMBL" id="CAKJTJ010000015">
    <property type="protein sequence ID" value="CAG9622000.1"/>
    <property type="molecule type" value="Genomic_DNA"/>
</dbReference>
<dbReference type="InterPro" id="IPR003797">
    <property type="entry name" value="DegV"/>
</dbReference>
<keyword evidence="4" id="KW-1185">Reference proteome</keyword>
<dbReference type="Gene3D" id="3.40.50.10170">
    <property type="match status" value="1"/>
</dbReference>
<dbReference type="Pfam" id="PF02645">
    <property type="entry name" value="DegV"/>
    <property type="match status" value="1"/>
</dbReference>
<reference evidence="3 4" key="1">
    <citation type="submission" date="2021-10" db="EMBL/GenBank/DDBJ databases">
        <authorList>
            <person name="Criscuolo A."/>
        </authorList>
    </citation>
    <scope>NUCLEOTIDE SEQUENCE [LARGE SCALE GENOMIC DNA]</scope>
    <source>
        <strain evidence="4">CIP 111883</strain>
    </source>
</reference>
<dbReference type="InterPro" id="IPR043168">
    <property type="entry name" value="DegV_C"/>
</dbReference>
<evidence type="ECO:0000256" key="1">
    <source>
        <dbReference type="ARBA" id="ARBA00003238"/>
    </source>
</evidence>
<evidence type="ECO:0000313" key="3">
    <source>
        <dbReference type="EMBL" id="CAG9622000.1"/>
    </source>
</evidence>
<name>A0ABN8AGL7_9BACI</name>
<dbReference type="Proteomes" id="UP000789833">
    <property type="component" value="Unassembled WGS sequence"/>
</dbReference>
<dbReference type="PANTHER" id="PTHR33434">
    <property type="entry name" value="DEGV DOMAIN-CONTAINING PROTEIN DR_1986-RELATED"/>
    <property type="match status" value="1"/>
</dbReference>